<dbReference type="GO" id="GO:0032259">
    <property type="term" value="P:methylation"/>
    <property type="evidence" value="ECO:0007669"/>
    <property type="project" value="UniProtKB-KW"/>
</dbReference>
<sequence length="262" mass="29142">MLARRALPDSYRRWNLQWGAPFGFGSERLRFDRVVSRDDALSAGCFAAQRNSTTRSVEYPWAFHARPVQPGLNVVEVGGALSGFQFVLAQCGASVLNVDPFLPFGAPEAPITDPIAAHRQMNQWFGTQVRLHLGTLRDARIAADSVDLVYCLSTIEHLALDEIVAVLTEVGRILRPGGAFVVSVDLFLNLEPFTLRRRNEWGTNVSVRWLVEQSGLTLCHGVPAELVGFEDFDAQAVLSNLERYAINNSYPQLAQMFVLNRI</sequence>
<proteinExistence type="predicted"/>
<dbReference type="Pfam" id="PF08241">
    <property type="entry name" value="Methyltransf_11"/>
    <property type="match status" value="1"/>
</dbReference>
<organism evidence="2 3">
    <name type="scientific">Nocardia bhagyanarayanae</name>
    <dbReference type="NCBI Taxonomy" id="1215925"/>
    <lineage>
        <taxon>Bacteria</taxon>
        <taxon>Bacillati</taxon>
        <taxon>Actinomycetota</taxon>
        <taxon>Actinomycetes</taxon>
        <taxon>Mycobacteriales</taxon>
        <taxon>Nocardiaceae</taxon>
        <taxon>Nocardia</taxon>
    </lineage>
</organism>
<keyword evidence="3" id="KW-1185">Reference proteome</keyword>
<dbReference type="Gene3D" id="3.40.50.150">
    <property type="entry name" value="Vaccinia Virus protein VP39"/>
    <property type="match status" value="1"/>
</dbReference>
<keyword evidence="2" id="KW-0489">Methyltransferase</keyword>
<dbReference type="CDD" id="cd02440">
    <property type="entry name" value="AdoMet_MTases"/>
    <property type="match status" value="1"/>
</dbReference>
<name>A0A543FDY4_9NOCA</name>
<gene>
    <name evidence="2" type="ORF">FB390_3760</name>
</gene>
<dbReference type="OrthoDB" id="3636702at2"/>
<dbReference type="EMBL" id="VFPG01000001">
    <property type="protein sequence ID" value="TQM32083.1"/>
    <property type="molecule type" value="Genomic_DNA"/>
</dbReference>
<dbReference type="SUPFAM" id="SSF53335">
    <property type="entry name" value="S-adenosyl-L-methionine-dependent methyltransferases"/>
    <property type="match status" value="1"/>
</dbReference>
<dbReference type="InterPro" id="IPR029063">
    <property type="entry name" value="SAM-dependent_MTases_sf"/>
</dbReference>
<evidence type="ECO:0000313" key="3">
    <source>
        <dbReference type="Proteomes" id="UP000316331"/>
    </source>
</evidence>
<dbReference type="InterPro" id="IPR013216">
    <property type="entry name" value="Methyltransf_11"/>
</dbReference>
<evidence type="ECO:0000259" key="1">
    <source>
        <dbReference type="Pfam" id="PF08241"/>
    </source>
</evidence>
<dbReference type="Proteomes" id="UP000316331">
    <property type="component" value="Unassembled WGS sequence"/>
</dbReference>
<evidence type="ECO:0000313" key="2">
    <source>
        <dbReference type="EMBL" id="TQM32083.1"/>
    </source>
</evidence>
<comment type="caution">
    <text evidence="2">The sequence shown here is derived from an EMBL/GenBank/DDBJ whole genome shotgun (WGS) entry which is preliminary data.</text>
</comment>
<dbReference type="RefSeq" id="WP_141810050.1">
    <property type="nucleotide sequence ID" value="NZ_VFPG01000001.1"/>
</dbReference>
<protein>
    <submittedName>
        <fullName evidence="2">Methyltransferase family protein</fullName>
    </submittedName>
</protein>
<keyword evidence="2" id="KW-0808">Transferase</keyword>
<dbReference type="AlphaFoldDB" id="A0A543FDY4"/>
<feature type="domain" description="Methyltransferase type 11" evidence="1">
    <location>
        <begin position="121"/>
        <end position="182"/>
    </location>
</feature>
<dbReference type="GO" id="GO:0008757">
    <property type="term" value="F:S-adenosylmethionine-dependent methyltransferase activity"/>
    <property type="evidence" value="ECO:0007669"/>
    <property type="project" value="InterPro"/>
</dbReference>
<accession>A0A543FDY4</accession>
<reference evidence="2 3" key="1">
    <citation type="submission" date="2019-06" db="EMBL/GenBank/DDBJ databases">
        <title>Sequencing the genomes of 1000 actinobacteria strains.</title>
        <authorList>
            <person name="Klenk H.-P."/>
        </authorList>
    </citation>
    <scope>NUCLEOTIDE SEQUENCE [LARGE SCALE GENOMIC DNA]</scope>
    <source>
        <strain evidence="2 3">DSM 103495</strain>
    </source>
</reference>